<keyword evidence="1" id="KW-0812">Transmembrane</keyword>
<comment type="caution">
    <text evidence="2">The sequence shown here is derived from an EMBL/GenBank/DDBJ whole genome shotgun (WGS) entry which is preliminary data.</text>
</comment>
<protein>
    <submittedName>
        <fullName evidence="2">Metal-dependent hydrolase</fullName>
    </submittedName>
</protein>
<evidence type="ECO:0000256" key="1">
    <source>
        <dbReference type="SAM" id="Phobius"/>
    </source>
</evidence>
<feature type="transmembrane region" description="Helical" evidence="1">
    <location>
        <begin position="135"/>
        <end position="158"/>
    </location>
</feature>
<evidence type="ECO:0000313" key="2">
    <source>
        <dbReference type="EMBL" id="MCQ8181084.1"/>
    </source>
</evidence>
<feature type="transmembrane region" description="Helical" evidence="1">
    <location>
        <begin position="61"/>
        <end position="80"/>
    </location>
</feature>
<name>A0ABT1UH98_9GAMM</name>
<dbReference type="Pfam" id="PF04307">
    <property type="entry name" value="YdjM"/>
    <property type="match status" value="1"/>
</dbReference>
<reference evidence="2 3" key="1">
    <citation type="submission" date="2022-07" db="EMBL/GenBank/DDBJ databases">
        <title>Methylomonas rivi sp. nov., Methylomonas rosea sp. nov., Methylomonas aureus sp. nov. and Methylomonas subterranea sp. nov., four novel methanotrophs isolated from a freshwater creek and the deep terrestrial subsurface.</title>
        <authorList>
            <person name="Abin C."/>
            <person name="Sankaranarayanan K."/>
            <person name="Garner C."/>
            <person name="Sindelar R."/>
            <person name="Kotary K."/>
            <person name="Garner R."/>
            <person name="Barclay S."/>
            <person name="Lawson P."/>
            <person name="Krumholz L."/>
        </authorList>
    </citation>
    <scope>NUCLEOTIDE SEQUENCE [LARGE SCALE GENOMIC DNA]</scope>
    <source>
        <strain evidence="2 3">SURF-1</strain>
    </source>
</reference>
<dbReference type="RefSeq" id="WP_256610372.1">
    <property type="nucleotide sequence ID" value="NZ_JANIBM010000007.1"/>
</dbReference>
<accession>A0ABT1UH98</accession>
<keyword evidence="3" id="KW-1185">Reference proteome</keyword>
<dbReference type="Proteomes" id="UP001524569">
    <property type="component" value="Unassembled WGS sequence"/>
</dbReference>
<gene>
    <name evidence="2" type="ORF">NP603_08190</name>
</gene>
<keyword evidence="1" id="KW-1133">Transmembrane helix</keyword>
<proteinExistence type="predicted"/>
<organism evidence="2 3">
    <name type="scientific">Methylomonas aurea</name>
    <dbReference type="NCBI Taxonomy" id="2952224"/>
    <lineage>
        <taxon>Bacteria</taxon>
        <taxon>Pseudomonadati</taxon>
        <taxon>Pseudomonadota</taxon>
        <taxon>Gammaproteobacteria</taxon>
        <taxon>Methylococcales</taxon>
        <taxon>Methylococcaceae</taxon>
        <taxon>Methylomonas</taxon>
    </lineage>
</organism>
<dbReference type="EMBL" id="JANIBM010000007">
    <property type="protein sequence ID" value="MCQ8181084.1"/>
    <property type="molecule type" value="Genomic_DNA"/>
</dbReference>
<keyword evidence="2" id="KW-0378">Hydrolase</keyword>
<dbReference type="InterPro" id="IPR007404">
    <property type="entry name" value="YdjM-like"/>
</dbReference>
<feature type="transmembrane region" description="Helical" evidence="1">
    <location>
        <begin position="92"/>
        <end position="115"/>
    </location>
</feature>
<sequence length="168" mass="19358">MLIAHLPAGYIVSVLTYPMTARLQVECKTYLRCGMLGAVAPDFDMIYFYLVDGGMHPHHSYFSHFPLTWLLLVAAAAVYYRRSADRRLPMLALVFAGNGFLHMLLDYVASNIYWLAPFVLQPFSLTIVERVYQPWWLNFLFHRAFALEIAIVATALLIRQRRCALLKK</sequence>
<dbReference type="GO" id="GO:0016787">
    <property type="term" value="F:hydrolase activity"/>
    <property type="evidence" value="ECO:0007669"/>
    <property type="project" value="UniProtKB-KW"/>
</dbReference>
<feature type="transmembrane region" description="Helical" evidence="1">
    <location>
        <begin position="29"/>
        <end position="49"/>
    </location>
</feature>
<keyword evidence="1" id="KW-0472">Membrane</keyword>
<evidence type="ECO:0000313" key="3">
    <source>
        <dbReference type="Proteomes" id="UP001524569"/>
    </source>
</evidence>